<dbReference type="GeneID" id="108441715"/>
<keyword evidence="6 9" id="KW-0472">Membrane</keyword>
<dbReference type="InterPro" id="IPR015152">
    <property type="entry name" value="Growth/epo_recpt_lig-bind"/>
</dbReference>
<keyword evidence="8" id="KW-0325">Glycoprotein</keyword>
<proteinExistence type="inferred from homology"/>
<evidence type="ECO:0000256" key="3">
    <source>
        <dbReference type="ARBA" id="ARBA00022692"/>
    </source>
</evidence>
<evidence type="ECO:0000259" key="11">
    <source>
        <dbReference type="PROSITE" id="PS50853"/>
    </source>
</evidence>
<keyword evidence="5 9" id="KW-1133">Transmembrane helix</keyword>
<evidence type="ECO:0000256" key="10">
    <source>
        <dbReference type="SAM" id="SignalP"/>
    </source>
</evidence>
<evidence type="ECO:0000256" key="6">
    <source>
        <dbReference type="ARBA" id="ARBA00023136"/>
    </source>
</evidence>
<protein>
    <recommendedName>
        <fullName evidence="11">Fibronectin type-III domain-containing protein</fullName>
    </recommendedName>
</protein>
<dbReference type="Proteomes" id="UP001501920">
    <property type="component" value="Chromosome 26"/>
</dbReference>
<feature type="transmembrane region" description="Helical" evidence="9">
    <location>
        <begin position="436"/>
        <end position="458"/>
    </location>
</feature>
<dbReference type="Gene3D" id="2.60.40.10">
    <property type="entry name" value="Immunoglobulins"/>
    <property type="match status" value="3"/>
</dbReference>
<comment type="similarity">
    <text evidence="2">Belongs to the type I cytokine receptor family. Type 5 subfamily.</text>
</comment>
<feature type="chain" id="PRO_5043780814" description="Fibronectin type-III domain-containing protein" evidence="10">
    <location>
        <begin position="37"/>
        <end position="634"/>
    </location>
</feature>
<dbReference type="CDD" id="cd00063">
    <property type="entry name" value="FN3"/>
    <property type="match status" value="2"/>
</dbReference>
<dbReference type="InterPro" id="IPR036116">
    <property type="entry name" value="FN3_sf"/>
</dbReference>
<dbReference type="GeneTree" id="ENSGT00940000166530"/>
<dbReference type="OrthoDB" id="8608526at2759"/>
<dbReference type="PROSITE" id="PS50853">
    <property type="entry name" value="FN3"/>
    <property type="match status" value="2"/>
</dbReference>
<reference evidence="12" key="3">
    <citation type="submission" date="2025-09" db="UniProtKB">
        <authorList>
            <consortium name="Ensembl"/>
        </authorList>
    </citation>
    <scope>IDENTIFICATION</scope>
</reference>
<sequence>MGSSEESWVKAMPVHMMDLKLTWSILLFCLIVQVNCDPHLSKQDVALLAKEESPKCFTRNLEDFTCFWEALEGKTYEFFYRTDDEESRCNVSEQESKDGRILLVCFFPASDVFLFTSTQLRVVDTHTNTTVYSRTVDVEKKLLLDPPLNVSLDLTGEARQLLVKWKATKEFEKHLQYEIQYRSASQDTAILVKTSRCEHKLLSLVPGDTYTVRMRLKPNSSSIKGHWSDWSSSVTAMVPQPADHIELKCHTPDLHQVQCRWNEELYGHGNYSLHYRQTNRSTWGSWMICDRCNASDMQCVLYGDESTVFEVYLRVGLKPFSRTFYMAMFIMNNSIKTEAPEGLEEESDGERHCLRWNSPLPLISQHLIYQIRYQLRGESEWKLFTVPSPKTRVCLDAQVGSEYSIQVKAMPNGSLYSGHWSAWSRCLIVQLPSNTGWLFITCVPFSLLIISIVMFSLFSRHVSSKLKQFLWPPVPNLNEVLENFLKDINGQHWEPNFSTKLCDDDIAASVVEIMSEGDAHVMKKPTNCPHFPQHGSLAWDSNGECALDGLEVNREYVTLNTVLPCLTGNDYVYKVNSSSGQGGEKLSSAYYTTFSISTTNIFNHSYVQAGEGEAQIPVHHYTNLEQTDITAKIE</sequence>
<dbReference type="InterPro" id="IPR048648">
    <property type="entry name" value="CRLF2-like_D2"/>
</dbReference>
<evidence type="ECO:0000313" key="13">
    <source>
        <dbReference type="Proteomes" id="UP001501920"/>
    </source>
</evidence>
<evidence type="ECO:0000256" key="8">
    <source>
        <dbReference type="ARBA" id="ARBA00023180"/>
    </source>
</evidence>
<comment type="subcellular location">
    <subcellularLocation>
        <location evidence="1">Membrane</location>
        <topology evidence="1">Single-pass type I membrane protein</topology>
    </subcellularLocation>
</comment>
<dbReference type="Ensembl" id="ENSPNAT00000007678.2">
    <property type="protein sequence ID" value="ENSPNAP00000004054.2"/>
    <property type="gene ID" value="ENSPNAG00000010486.2"/>
</dbReference>
<keyword evidence="7" id="KW-0675">Receptor</keyword>
<dbReference type="SUPFAM" id="SSF49265">
    <property type="entry name" value="Fibronectin type III"/>
    <property type="match status" value="4"/>
</dbReference>
<keyword evidence="3 9" id="KW-0812">Transmembrane</keyword>
<feature type="domain" description="Fibronectin type-III" evidence="11">
    <location>
        <begin position="146"/>
        <end position="241"/>
    </location>
</feature>
<evidence type="ECO:0000313" key="12">
    <source>
        <dbReference type="Ensembl" id="ENSPNAP00000004054.2"/>
    </source>
</evidence>
<evidence type="ECO:0000256" key="7">
    <source>
        <dbReference type="ARBA" id="ARBA00023170"/>
    </source>
</evidence>
<dbReference type="GO" id="GO:0004896">
    <property type="term" value="F:cytokine receptor activity"/>
    <property type="evidence" value="ECO:0007669"/>
    <property type="project" value="TreeGrafter"/>
</dbReference>
<dbReference type="PANTHER" id="PTHR23037">
    <property type="entry name" value="CYTOKINE RECEPTOR"/>
    <property type="match status" value="1"/>
</dbReference>
<feature type="signal peptide" evidence="10">
    <location>
        <begin position="1"/>
        <end position="36"/>
    </location>
</feature>
<dbReference type="OMA" id="HGPTYQG"/>
<dbReference type="InterPro" id="IPR003961">
    <property type="entry name" value="FN3_dom"/>
</dbReference>
<evidence type="ECO:0000256" key="4">
    <source>
        <dbReference type="ARBA" id="ARBA00022729"/>
    </source>
</evidence>
<dbReference type="PANTHER" id="PTHR23037:SF34">
    <property type="entry name" value="THROMBOPOIETIN RECEPTOR ISOFORM X1"/>
    <property type="match status" value="1"/>
</dbReference>
<accession>A0A3B4C036</accession>
<keyword evidence="13" id="KW-1185">Reference proteome</keyword>
<reference evidence="12 13" key="1">
    <citation type="submission" date="2020-10" db="EMBL/GenBank/DDBJ databases">
        <title>Pygocentrus nattereri (red-bellied piranha) genome, fPygNat1, primary haplotype.</title>
        <authorList>
            <person name="Myers G."/>
            <person name="Meyer A."/>
            <person name="Karagic N."/>
            <person name="Pippel M."/>
            <person name="Winkler S."/>
            <person name="Tracey A."/>
            <person name="Wood J."/>
            <person name="Formenti G."/>
            <person name="Howe K."/>
            <person name="Fedrigo O."/>
            <person name="Jarvis E.D."/>
        </authorList>
    </citation>
    <scope>NUCLEOTIDE SEQUENCE [LARGE SCALE GENOMIC DNA]</scope>
</reference>
<keyword evidence="4 10" id="KW-0732">Signal</keyword>
<dbReference type="Pfam" id="PF09067">
    <property type="entry name" value="EpoR_lig-bind"/>
    <property type="match status" value="1"/>
</dbReference>
<dbReference type="GO" id="GO:0009897">
    <property type="term" value="C:external side of plasma membrane"/>
    <property type="evidence" value="ECO:0007669"/>
    <property type="project" value="TreeGrafter"/>
</dbReference>
<evidence type="ECO:0000256" key="9">
    <source>
        <dbReference type="SAM" id="Phobius"/>
    </source>
</evidence>
<dbReference type="InterPro" id="IPR013783">
    <property type="entry name" value="Ig-like_fold"/>
</dbReference>
<dbReference type="AlphaFoldDB" id="A0A3B4C036"/>
<dbReference type="Pfam" id="PF21605">
    <property type="entry name" value="CRLF2-like_D2"/>
    <property type="match status" value="1"/>
</dbReference>
<feature type="domain" description="Fibronectin type-III" evidence="11">
    <location>
        <begin position="336"/>
        <end position="434"/>
    </location>
</feature>
<dbReference type="RefSeq" id="XP_017576887.2">
    <property type="nucleotide sequence ID" value="XM_017721398.2"/>
</dbReference>
<organism evidence="12 13">
    <name type="scientific">Pygocentrus nattereri</name>
    <name type="common">Red-bellied piranha</name>
    <dbReference type="NCBI Taxonomy" id="42514"/>
    <lineage>
        <taxon>Eukaryota</taxon>
        <taxon>Metazoa</taxon>
        <taxon>Chordata</taxon>
        <taxon>Craniata</taxon>
        <taxon>Vertebrata</taxon>
        <taxon>Euteleostomi</taxon>
        <taxon>Actinopterygii</taxon>
        <taxon>Neopterygii</taxon>
        <taxon>Teleostei</taxon>
        <taxon>Ostariophysi</taxon>
        <taxon>Characiformes</taxon>
        <taxon>Characoidei</taxon>
        <taxon>Pygocentrus</taxon>
    </lineage>
</organism>
<reference evidence="12" key="2">
    <citation type="submission" date="2025-08" db="UniProtKB">
        <authorList>
            <consortium name="Ensembl"/>
        </authorList>
    </citation>
    <scope>IDENTIFICATION</scope>
</reference>
<dbReference type="STRING" id="42514.ENSPNAP00000004054"/>
<evidence type="ECO:0000256" key="2">
    <source>
        <dbReference type="ARBA" id="ARBA00008159"/>
    </source>
</evidence>
<evidence type="ECO:0000256" key="5">
    <source>
        <dbReference type="ARBA" id="ARBA00022989"/>
    </source>
</evidence>
<evidence type="ECO:0000256" key="1">
    <source>
        <dbReference type="ARBA" id="ARBA00004479"/>
    </source>
</evidence>
<gene>
    <name evidence="12" type="primary">MPL</name>
</gene>
<name>A0A3B4C036_PYGNA</name>